<reference evidence="2 3" key="1">
    <citation type="submission" date="2017-06" db="EMBL/GenBank/DDBJ databases">
        <authorList>
            <person name="Kim H.J."/>
            <person name="Triplett B.A."/>
        </authorList>
    </citation>
    <scope>NUCLEOTIDE SEQUENCE [LARGE SCALE GENOMIC DNA]</scope>
    <source>
        <strain evidence="2 3">DS15</strain>
    </source>
</reference>
<dbReference type="Proteomes" id="UP000198339">
    <property type="component" value="Unassembled WGS sequence"/>
</dbReference>
<sequence length="157" mass="17468">MRMAFFLAFLLVALGYAAWRGGGPERAMAAIALTMVGADKMLHAFVPVEFASLDTGHLAIDLFGATATTLLALFAHRFWPMCVAVLHILPLLAHTSRFLDVEIHPAAYLTMQVATSWLVPPILILATWRHQRRLARGDSEPSWYISSRRSIPRTANR</sequence>
<feature type="transmembrane region" description="Helical" evidence="1">
    <location>
        <begin position="106"/>
        <end position="126"/>
    </location>
</feature>
<evidence type="ECO:0000313" key="2">
    <source>
        <dbReference type="EMBL" id="SNT14214.1"/>
    </source>
</evidence>
<name>A0A239KAT2_9SPHN</name>
<gene>
    <name evidence="2" type="ORF">SAMN06295955_11320</name>
</gene>
<dbReference type="RefSeq" id="WP_058818143.1">
    <property type="nucleotide sequence ID" value="NZ_CP076394.1"/>
</dbReference>
<evidence type="ECO:0000256" key="1">
    <source>
        <dbReference type="SAM" id="Phobius"/>
    </source>
</evidence>
<keyword evidence="1" id="KW-1133">Transmembrane helix</keyword>
<organism evidence="2 3">
    <name type="scientific">Sphingopyxis indica</name>
    <dbReference type="NCBI Taxonomy" id="436663"/>
    <lineage>
        <taxon>Bacteria</taxon>
        <taxon>Pseudomonadati</taxon>
        <taxon>Pseudomonadota</taxon>
        <taxon>Alphaproteobacteria</taxon>
        <taxon>Sphingomonadales</taxon>
        <taxon>Sphingomonadaceae</taxon>
        <taxon>Sphingopyxis</taxon>
    </lineage>
</organism>
<keyword evidence="1" id="KW-0472">Membrane</keyword>
<protein>
    <submittedName>
        <fullName evidence="2">Uncharacterized protein</fullName>
    </submittedName>
</protein>
<proteinExistence type="predicted"/>
<accession>A0A239KAT2</accession>
<evidence type="ECO:0000313" key="3">
    <source>
        <dbReference type="Proteomes" id="UP000198339"/>
    </source>
</evidence>
<keyword evidence="3" id="KW-1185">Reference proteome</keyword>
<keyword evidence="1" id="KW-0812">Transmembrane</keyword>
<dbReference type="AlphaFoldDB" id="A0A239KAT2"/>
<dbReference type="EMBL" id="FZPA01000013">
    <property type="protein sequence ID" value="SNT14214.1"/>
    <property type="molecule type" value="Genomic_DNA"/>
</dbReference>